<name>A0AAW6TWS3_9BACT</name>
<keyword evidence="4" id="KW-1185">Reference proteome</keyword>
<protein>
    <submittedName>
        <fullName evidence="3">Sugar phosphate isomerase/epimerase family protein</fullName>
    </submittedName>
</protein>
<reference evidence="3" key="1">
    <citation type="submission" date="2023-05" db="EMBL/GenBank/DDBJ databases">
        <title>Anaerotaeda fermentans gen. nov., sp. nov., a novel anaerobic planctomycete of the new family within the order Sedimentisphaerales isolated from Taman Peninsula, Russia.</title>
        <authorList>
            <person name="Khomyakova M.A."/>
            <person name="Merkel A.Y."/>
            <person name="Slobodkin A.I."/>
        </authorList>
    </citation>
    <scope>NUCLEOTIDE SEQUENCE</scope>
    <source>
        <strain evidence="3">M17dextr</strain>
    </source>
</reference>
<comment type="caution">
    <text evidence="3">The sequence shown here is derived from an EMBL/GenBank/DDBJ whole genome shotgun (WGS) entry which is preliminary data.</text>
</comment>
<dbReference type="GO" id="GO:0016853">
    <property type="term" value="F:isomerase activity"/>
    <property type="evidence" value="ECO:0007669"/>
    <property type="project" value="UniProtKB-KW"/>
</dbReference>
<dbReference type="PANTHER" id="PTHR43489:SF7">
    <property type="entry name" value="3-DEHYDRO-D-GULOSIDE 4-EPIMERASE-RELATED"/>
    <property type="match status" value="1"/>
</dbReference>
<gene>
    <name evidence="3" type="ORF">QJ522_04695</name>
</gene>
<organism evidence="3 4">
    <name type="scientific">Anaerobaca lacustris</name>
    <dbReference type="NCBI Taxonomy" id="3044600"/>
    <lineage>
        <taxon>Bacteria</taxon>
        <taxon>Pseudomonadati</taxon>
        <taxon>Planctomycetota</taxon>
        <taxon>Phycisphaerae</taxon>
        <taxon>Sedimentisphaerales</taxon>
        <taxon>Anaerobacaceae</taxon>
        <taxon>Anaerobaca</taxon>
    </lineage>
</organism>
<dbReference type="InterPro" id="IPR050417">
    <property type="entry name" value="Sugar_Epim/Isomerase"/>
</dbReference>
<evidence type="ECO:0000313" key="4">
    <source>
        <dbReference type="Proteomes" id="UP001431776"/>
    </source>
</evidence>
<evidence type="ECO:0000259" key="2">
    <source>
        <dbReference type="Pfam" id="PF01261"/>
    </source>
</evidence>
<feature type="domain" description="Xylose isomerase-like TIM barrel" evidence="2">
    <location>
        <begin position="25"/>
        <end position="273"/>
    </location>
</feature>
<evidence type="ECO:0000313" key="3">
    <source>
        <dbReference type="EMBL" id="MDI6448331.1"/>
    </source>
</evidence>
<evidence type="ECO:0000256" key="1">
    <source>
        <dbReference type="ARBA" id="ARBA00023235"/>
    </source>
</evidence>
<keyword evidence="1 3" id="KW-0413">Isomerase</keyword>
<dbReference type="SUPFAM" id="SSF51658">
    <property type="entry name" value="Xylose isomerase-like"/>
    <property type="match status" value="1"/>
</dbReference>
<dbReference type="AlphaFoldDB" id="A0AAW6TWS3"/>
<dbReference type="Pfam" id="PF01261">
    <property type="entry name" value="AP_endonuc_2"/>
    <property type="match status" value="1"/>
</dbReference>
<proteinExistence type="predicted"/>
<accession>A0AAW6TWS3</accession>
<sequence>MKISASYWMFEGGLEATLPVADAMAQAKDLGFDAIELCIGSQGALTHGTTQAQCEQIVAKAKELGIEIAGVASGESWGSSPSDDDPAVRARIIDFTKKALQVTRWLGTDAYLFVPGAVDVFFLEHSPVVPYDVCYERAKAAVLQLVPTAEKLGVTLAIENVWNKFLLSPLEMRDFIDSFQSKAVGSYFDVGNVLLTGYPDQWIRILGRRIARVHVKDFRKSVGTADGFVDLLEGDVDFEAVKAALEEIGYDGYVTAEMLPYQPGRPQKTAAAMKKIFK</sequence>
<dbReference type="Gene3D" id="3.20.20.150">
    <property type="entry name" value="Divalent-metal-dependent TIM barrel enzymes"/>
    <property type="match status" value="1"/>
</dbReference>
<dbReference type="Proteomes" id="UP001431776">
    <property type="component" value="Unassembled WGS sequence"/>
</dbReference>
<dbReference type="InterPro" id="IPR013022">
    <property type="entry name" value="Xyl_isomerase-like_TIM-brl"/>
</dbReference>
<dbReference type="EMBL" id="JASCXX010000004">
    <property type="protein sequence ID" value="MDI6448331.1"/>
    <property type="molecule type" value="Genomic_DNA"/>
</dbReference>
<dbReference type="InterPro" id="IPR036237">
    <property type="entry name" value="Xyl_isomerase-like_sf"/>
</dbReference>
<dbReference type="RefSeq" id="WP_349243737.1">
    <property type="nucleotide sequence ID" value="NZ_JASCXX010000004.1"/>
</dbReference>
<dbReference type="PANTHER" id="PTHR43489">
    <property type="entry name" value="ISOMERASE"/>
    <property type="match status" value="1"/>
</dbReference>